<name>A0A7W7SZW8_9PSEU</name>
<comment type="caution">
    <text evidence="2">The sequence shown here is derived from an EMBL/GenBank/DDBJ whole genome shotgun (WGS) entry which is preliminary data.</text>
</comment>
<proteinExistence type="predicted"/>
<dbReference type="Proteomes" id="UP000542674">
    <property type="component" value="Unassembled WGS sequence"/>
</dbReference>
<evidence type="ECO:0000313" key="3">
    <source>
        <dbReference type="Proteomes" id="UP000542674"/>
    </source>
</evidence>
<evidence type="ECO:0000256" key="1">
    <source>
        <dbReference type="SAM" id="SignalP"/>
    </source>
</evidence>
<keyword evidence="3" id="KW-1185">Reference proteome</keyword>
<reference evidence="2 3" key="1">
    <citation type="submission" date="2020-08" db="EMBL/GenBank/DDBJ databases">
        <title>Sequencing the genomes of 1000 actinobacteria strains.</title>
        <authorList>
            <person name="Klenk H.-P."/>
        </authorList>
    </citation>
    <scope>NUCLEOTIDE SEQUENCE [LARGE SCALE GENOMIC DNA]</scope>
    <source>
        <strain evidence="2 3">DSM 45084</strain>
    </source>
</reference>
<protein>
    <recommendedName>
        <fullName evidence="4">Tachylectin</fullName>
    </recommendedName>
</protein>
<feature type="signal peptide" evidence="1">
    <location>
        <begin position="1"/>
        <end position="20"/>
    </location>
</feature>
<sequence>MRFKRAMAVVLGVAAMVTLAGVTPGVAQGNDRTFKGVERERGVSSATNGGQSLLEINSAGELVYWQRSGVSYSRQVRGWGWQNTQAITSLDAQHFIEIKGDGRLAKWSWNGGQYTQSIIGWGWDNARLITGISSGQFIEINKQGELAYWTLDGSNGLTKAVRGWGWQATRSITGLDPYLFIEIKGDALNSLSWWVDEASGLREYPETNSDNRWIRLIAGADADHFVVIAVDGTLVEFAWNAGTERWVGTERGWGWQGTRLIG</sequence>
<feature type="chain" id="PRO_5038756193" description="Tachylectin" evidence="1">
    <location>
        <begin position="21"/>
        <end position="262"/>
    </location>
</feature>
<evidence type="ECO:0000313" key="2">
    <source>
        <dbReference type="EMBL" id="MBB4964042.1"/>
    </source>
</evidence>
<dbReference type="RefSeq" id="WP_184666818.1">
    <property type="nucleotide sequence ID" value="NZ_BAABAI010000003.1"/>
</dbReference>
<evidence type="ECO:0008006" key="4">
    <source>
        <dbReference type="Google" id="ProtNLM"/>
    </source>
</evidence>
<dbReference type="AlphaFoldDB" id="A0A7W7SZW8"/>
<gene>
    <name evidence="2" type="ORF">F4559_001401</name>
</gene>
<accession>A0A7W7SZW8</accession>
<organism evidence="2 3">
    <name type="scientific">Saccharothrix violaceirubra</name>
    <dbReference type="NCBI Taxonomy" id="413306"/>
    <lineage>
        <taxon>Bacteria</taxon>
        <taxon>Bacillati</taxon>
        <taxon>Actinomycetota</taxon>
        <taxon>Actinomycetes</taxon>
        <taxon>Pseudonocardiales</taxon>
        <taxon>Pseudonocardiaceae</taxon>
        <taxon>Saccharothrix</taxon>
    </lineage>
</organism>
<dbReference type="EMBL" id="JACHJS010000001">
    <property type="protein sequence ID" value="MBB4964042.1"/>
    <property type="molecule type" value="Genomic_DNA"/>
</dbReference>
<keyword evidence="1" id="KW-0732">Signal</keyword>